<dbReference type="VEuPathDB" id="FungiDB:BO70DRAFT_358329"/>
<evidence type="ECO:0000256" key="1">
    <source>
        <dbReference type="SAM" id="MobiDB-lite"/>
    </source>
</evidence>
<organism evidence="2 3">
    <name type="scientific">Aspergillus heteromorphus CBS 117.55</name>
    <dbReference type="NCBI Taxonomy" id="1448321"/>
    <lineage>
        <taxon>Eukaryota</taxon>
        <taxon>Fungi</taxon>
        <taxon>Dikarya</taxon>
        <taxon>Ascomycota</taxon>
        <taxon>Pezizomycotina</taxon>
        <taxon>Eurotiomycetes</taxon>
        <taxon>Eurotiomycetidae</taxon>
        <taxon>Eurotiales</taxon>
        <taxon>Aspergillaceae</taxon>
        <taxon>Aspergillus</taxon>
        <taxon>Aspergillus subgen. Circumdati</taxon>
    </lineage>
</organism>
<dbReference type="GeneID" id="37064501"/>
<proteinExistence type="predicted"/>
<feature type="compositionally biased region" description="Acidic residues" evidence="1">
    <location>
        <begin position="533"/>
        <end position="542"/>
    </location>
</feature>
<dbReference type="RefSeq" id="XP_025403309.1">
    <property type="nucleotide sequence ID" value="XM_025542264.1"/>
</dbReference>
<evidence type="ECO:0000313" key="3">
    <source>
        <dbReference type="Proteomes" id="UP000247233"/>
    </source>
</evidence>
<keyword evidence="3" id="KW-1185">Reference proteome</keyword>
<feature type="region of interest" description="Disordered" evidence="1">
    <location>
        <begin position="115"/>
        <end position="155"/>
    </location>
</feature>
<dbReference type="OrthoDB" id="5424234at2759"/>
<dbReference type="STRING" id="1448321.A0A317WWT7"/>
<feature type="compositionally biased region" description="Basic and acidic residues" evidence="1">
    <location>
        <begin position="301"/>
        <end position="317"/>
    </location>
</feature>
<reference evidence="2 3" key="1">
    <citation type="submission" date="2016-12" db="EMBL/GenBank/DDBJ databases">
        <title>The genomes of Aspergillus section Nigri reveals drivers in fungal speciation.</title>
        <authorList>
            <consortium name="DOE Joint Genome Institute"/>
            <person name="Vesth T.C."/>
            <person name="Nybo J."/>
            <person name="Theobald S."/>
            <person name="Brandl J."/>
            <person name="Frisvad J.C."/>
            <person name="Nielsen K.F."/>
            <person name="Lyhne E.K."/>
            <person name="Kogle M.E."/>
            <person name="Kuo A."/>
            <person name="Riley R."/>
            <person name="Clum A."/>
            <person name="Nolan M."/>
            <person name="Lipzen A."/>
            <person name="Salamov A."/>
            <person name="Henrissat B."/>
            <person name="Wiebenga A."/>
            <person name="De Vries R.P."/>
            <person name="Grigoriev I.V."/>
            <person name="Mortensen U.H."/>
            <person name="Andersen M.R."/>
            <person name="Baker S.E."/>
        </authorList>
    </citation>
    <scope>NUCLEOTIDE SEQUENCE [LARGE SCALE GENOMIC DNA]</scope>
    <source>
        <strain evidence="2 3">CBS 117.55</strain>
    </source>
</reference>
<feature type="compositionally biased region" description="Polar residues" evidence="1">
    <location>
        <begin position="440"/>
        <end position="487"/>
    </location>
</feature>
<gene>
    <name evidence="2" type="ORF">BO70DRAFT_358329</name>
</gene>
<sequence>MERLPEGLLSTATKVSTEMDGMGAVDIGDVVQLWRGAHVRAFPRNKSHRTAVYSTNPSAHHDDLGYRLENLFWRIWSSHCLHHTLQGSTLATLFLHISEPSSLCLEDLNKAEKEARASKKHNEEKPMGKSTTGNVKAPLHPILKKPRNGVPNGEPHKTTRLLLTGIDGQSTTRKPSYPLTPVPPAVPTMGDTAPRQTQKKAFVVASKAKHIKRRPVLLRRKSSQQSSSTNSTRAQSPQPNPPSLTLDLTEKYPTTEECSVSQTVDELATFLEDTKDEPSDTVAPTEKENPGHAEIPQDTGKPQDEQGPSEEKAHQVEENPVLPEDFVSDLVELLDIDRPPEVHVPPPRPRYRGFYFIKPTLPKPNFFSYNALRRLDPRFLYTENYVQPSSMKLVDKNFRQRFSERVRQEQIMFSTLGAPEPESEPAARPPEPIRAESSSTIITNDTPSPSQFGDSHGNVSTAPSSAMPLQTLSLGSGSDFSTDSQGTPEEEAPALATPISGPPGPSQLSVMIERSRHEGTEENAQIRYRPEENQQEIDEILF</sequence>
<feature type="region of interest" description="Disordered" evidence="1">
    <location>
        <begin position="168"/>
        <end position="248"/>
    </location>
</feature>
<feature type="compositionally biased region" description="Basic residues" evidence="1">
    <location>
        <begin position="207"/>
        <end position="222"/>
    </location>
</feature>
<accession>A0A317WWT7</accession>
<feature type="compositionally biased region" description="Low complexity" evidence="1">
    <location>
        <begin position="223"/>
        <end position="236"/>
    </location>
</feature>
<name>A0A317WWT7_9EURO</name>
<protein>
    <submittedName>
        <fullName evidence="2">Uncharacterized protein</fullName>
    </submittedName>
</protein>
<dbReference type="AlphaFoldDB" id="A0A317WWT7"/>
<dbReference type="Proteomes" id="UP000247233">
    <property type="component" value="Unassembled WGS sequence"/>
</dbReference>
<feature type="region of interest" description="Disordered" evidence="1">
    <location>
        <begin position="440"/>
        <end position="542"/>
    </location>
</feature>
<feature type="region of interest" description="Disordered" evidence="1">
    <location>
        <begin position="271"/>
        <end position="322"/>
    </location>
</feature>
<feature type="compositionally biased region" description="Basic and acidic residues" evidence="1">
    <location>
        <begin position="115"/>
        <end position="127"/>
    </location>
</feature>
<dbReference type="EMBL" id="MSFL01000002">
    <property type="protein sequence ID" value="PWY90866.1"/>
    <property type="molecule type" value="Genomic_DNA"/>
</dbReference>
<evidence type="ECO:0000313" key="2">
    <source>
        <dbReference type="EMBL" id="PWY90866.1"/>
    </source>
</evidence>
<comment type="caution">
    <text evidence="2">The sequence shown here is derived from an EMBL/GenBank/DDBJ whole genome shotgun (WGS) entry which is preliminary data.</text>
</comment>